<evidence type="ECO:0000313" key="2">
    <source>
        <dbReference type="EMBL" id="KKN63580.1"/>
    </source>
</evidence>
<keyword evidence="1" id="KW-0812">Transmembrane</keyword>
<keyword evidence="1" id="KW-0472">Membrane</keyword>
<dbReference type="EMBL" id="LAZR01000585">
    <property type="protein sequence ID" value="KKN63580.1"/>
    <property type="molecule type" value="Genomic_DNA"/>
</dbReference>
<organism evidence="2">
    <name type="scientific">marine sediment metagenome</name>
    <dbReference type="NCBI Taxonomy" id="412755"/>
    <lineage>
        <taxon>unclassified sequences</taxon>
        <taxon>metagenomes</taxon>
        <taxon>ecological metagenomes</taxon>
    </lineage>
</organism>
<proteinExistence type="predicted"/>
<evidence type="ECO:0000256" key="1">
    <source>
        <dbReference type="SAM" id="Phobius"/>
    </source>
</evidence>
<comment type="caution">
    <text evidence="2">The sequence shown here is derived from an EMBL/GenBank/DDBJ whole genome shotgun (WGS) entry which is preliminary data.</text>
</comment>
<name>A0A0F9S405_9ZZZZ</name>
<gene>
    <name evidence="2" type="ORF">LCGC14_0500280</name>
</gene>
<protein>
    <submittedName>
        <fullName evidence="2">Uncharacterized protein</fullName>
    </submittedName>
</protein>
<dbReference type="AlphaFoldDB" id="A0A0F9S405"/>
<reference evidence="2" key="1">
    <citation type="journal article" date="2015" name="Nature">
        <title>Complex archaea that bridge the gap between prokaryotes and eukaryotes.</title>
        <authorList>
            <person name="Spang A."/>
            <person name="Saw J.H."/>
            <person name="Jorgensen S.L."/>
            <person name="Zaremba-Niedzwiedzka K."/>
            <person name="Martijn J."/>
            <person name="Lind A.E."/>
            <person name="van Eijk R."/>
            <person name="Schleper C."/>
            <person name="Guy L."/>
            <person name="Ettema T.J."/>
        </authorList>
    </citation>
    <scope>NUCLEOTIDE SEQUENCE</scope>
</reference>
<feature type="transmembrane region" description="Helical" evidence="1">
    <location>
        <begin position="58"/>
        <end position="78"/>
    </location>
</feature>
<keyword evidence="1" id="KW-1133">Transmembrane helix</keyword>
<sequence length="91" mass="10161">MPSISPVDTAVFARVAPEFAEAVARCQKDRLLSGIKVRRMATQIQTYFDMAGIKDGDIYSLHWDGIVLVMGAMYTLGIEKGRRSKGRRKRG</sequence>
<accession>A0A0F9S405</accession>